<keyword evidence="2" id="KW-1185">Reference proteome</keyword>
<evidence type="ECO:0000313" key="1">
    <source>
        <dbReference type="EMBL" id="GAA4711738.1"/>
    </source>
</evidence>
<gene>
    <name evidence="1" type="ORF">GCM10023215_62760</name>
</gene>
<name>A0ABP8XS00_9PSEU</name>
<reference evidence="2" key="1">
    <citation type="journal article" date="2019" name="Int. J. Syst. Evol. Microbiol.">
        <title>The Global Catalogue of Microorganisms (GCM) 10K type strain sequencing project: providing services to taxonomists for standard genome sequencing and annotation.</title>
        <authorList>
            <consortium name="The Broad Institute Genomics Platform"/>
            <consortium name="The Broad Institute Genome Sequencing Center for Infectious Disease"/>
            <person name="Wu L."/>
            <person name="Ma J."/>
        </authorList>
    </citation>
    <scope>NUCLEOTIDE SEQUENCE [LARGE SCALE GENOMIC DNA]</scope>
    <source>
        <strain evidence="2">JCM 18055</strain>
    </source>
</reference>
<dbReference type="Gene3D" id="1.10.357.10">
    <property type="entry name" value="Tetracycline Repressor, domain 2"/>
    <property type="match status" value="1"/>
</dbReference>
<dbReference type="EMBL" id="BAABIC010000032">
    <property type="protein sequence ID" value="GAA4711738.1"/>
    <property type="molecule type" value="Genomic_DNA"/>
</dbReference>
<protein>
    <submittedName>
        <fullName evidence="1">Uncharacterized protein</fullName>
    </submittedName>
</protein>
<comment type="caution">
    <text evidence="1">The sequence shown here is derived from an EMBL/GenBank/DDBJ whole genome shotgun (WGS) entry which is preliminary data.</text>
</comment>
<proteinExistence type="predicted"/>
<dbReference type="Proteomes" id="UP001500325">
    <property type="component" value="Unassembled WGS sequence"/>
</dbReference>
<sequence length="63" mass="7244">MTPWQWIRAREVETRAVMKSGSFPKSVRVFLHADTGFDLDTIVETGLARMLDGIVALVPREWR</sequence>
<dbReference type="RefSeq" id="WP_345384421.1">
    <property type="nucleotide sequence ID" value="NZ_BAABIC010000032.1"/>
</dbReference>
<accession>A0ABP8XS00</accession>
<evidence type="ECO:0000313" key="2">
    <source>
        <dbReference type="Proteomes" id="UP001500325"/>
    </source>
</evidence>
<organism evidence="1 2">
    <name type="scientific">Pseudonocardia yuanmonensis</name>
    <dbReference type="NCBI Taxonomy" id="1095914"/>
    <lineage>
        <taxon>Bacteria</taxon>
        <taxon>Bacillati</taxon>
        <taxon>Actinomycetota</taxon>
        <taxon>Actinomycetes</taxon>
        <taxon>Pseudonocardiales</taxon>
        <taxon>Pseudonocardiaceae</taxon>
        <taxon>Pseudonocardia</taxon>
    </lineage>
</organism>